<sequence length="175" mass="19648">MGELLTFGHGRLSAEELLAMVDDAGIRRVVDIRRFPGSRANEAAARGRIPEILAEGGIDYRWDERLGGRRRLTKEEDANSPDTWWRVAAFRAYCAWTRTPEFRCGLHELRDDVAAVRTAVMCSETVWWRCHRRIVADVVTVDGVDVEHLLPGGRLDRHMPSAGARAGPDGLVWDG</sequence>
<organism evidence="1 2">
    <name type="scientific">Mobilicoccus caccae</name>
    <dbReference type="NCBI Taxonomy" id="1859295"/>
    <lineage>
        <taxon>Bacteria</taxon>
        <taxon>Bacillati</taxon>
        <taxon>Actinomycetota</taxon>
        <taxon>Actinomycetes</taxon>
        <taxon>Micrococcales</taxon>
        <taxon>Dermatophilaceae</taxon>
        <taxon>Mobilicoccus</taxon>
    </lineage>
</organism>
<evidence type="ECO:0000313" key="1">
    <source>
        <dbReference type="EMBL" id="GMA38793.1"/>
    </source>
</evidence>
<dbReference type="RefSeq" id="WP_284302830.1">
    <property type="nucleotide sequence ID" value="NZ_BSUO01000001.1"/>
</dbReference>
<accession>A0ABQ6IQ29</accession>
<dbReference type="PANTHER" id="PTHR39337">
    <property type="entry name" value="BLR5642 PROTEIN"/>
    <property type="match status" value="1"/>
</dbReference>
<proteinExistence type="predicted"/>
<protein>
    <recommendedName>
        <fullName evidence="3">DUF488 domain-containing protein</fullName>
    </recommendedName>
</protein>
<dbReference type="PIRSF" id="PIRSF024492">
    <property type="entry name" value="UCP024492"/>
    <property type="match status" value="1"/>
</dbReference>
<dbReference type="InterPro" id="IPR014519">
    <property type="entry name" value="UCP024492"/>
</dbReference>
<dbReference type="Proteomes" id="UP001157126">
    <property type="component" value="Unassembled WGS sequence"/>
</dbReference>
<comment type="caution">
    <text evidence="1">The sequence shown here is derived from an EMBL/GenBank/DDBJ whole genome shotgun (WGS) entry which is preliminary data.</text>
</comment>
<reference evidence="2" key="1">
    <citation type="journal article" date="2019" name="Int. J. Syst. Evol. Microbiol.">
        <title>The Global Catalogue of Microorganisms (GCM) 10K type strain sequencing project: providing services to taxonomists for standard genome sequencing and annotation.</title>
        <authorList>
            <consortium name="The Broad Institute Genomics Platform"/>
            <consortium name="The Broad Institute Genome Sequencing Center for Infectious Disease"/>
            <person name="Wu L."/>
            <person name="Ma J."/>
        </authorList>
    </citation>
    <scope>NUCLEOTIDE SEQUENCE [LARGE SCALE GENOMIC DNA]</scope>
    <source>
        <strain evidence="2">NBRC 113072</strain>
    </source>
</reference>
<keyword evidence="2" id="KW-1185">Reference proteome</keyword>
<dbReference type="PANTHER" id="PTHR39337:SF1">
    <property type="entry name" value="BLR5642 PROTEIN"/>
    <property type="match status" value="1"/>
</dbReference>
<dbReference type="Pfam" id="PF04343">
    <property type="entry name" value="DUF488"/>
    <property type="match status" value="1"/>
</dbReference>
<name>A0ABQ6IQ29_9MICO</name>
<dbReference type="InterPro" id="IPR007438">
    <property type="entry name" value="DUF488"/>
</dbReference>
<dbReference type="EMBL" id="BSUO01000001">
    <property type="protein sequence ID" value="GMA38793.1"/>
    <property type="molecule type" value="Genomic_DNA"/>
</dbReference>
<evidence type="ECO:0008006" key="3">
    <source>
        <dbReference type="Google" id="ProtNLM"/>
    </source>
</evidence>
<gene>
    <name evidence="1" type="ORF">GCM10025883_08380</name>
</gene>
<evidence type="ECO:0000313" key="2">
    <source>
        <dbReference type="Proteomes" id="UP001157126"/>
    </source>
</evidence>